<name>A0A426XWT4_ENSVE</name>
<evidence type="ECO:0000313" key="1">
    <source>
        <dbReference type="EMBL" id="RRT44007.1"/>
    </source>
</evidence>
<reference evidence="1 2" key="1">
    <citation type="journal article" date="2014" name="Agronomy (Basel)">
        <title>A Draft Genome Sequence for Ensete ventricosum, the Drought-Tolerant Tree Against Hunger.</title>
        <authorList>
            <person name="Harrison J."/>
            <person name="Moore K.A."/>
            <person name="Paszkiewicz K."/>
            <person name="Jones T."/>
            <person name="Grant M."/>
            <person name="Ambacheew D."/>
            <person name="Muzemil S."/>
            <person name="Studholme D.J."/>
        </authorList>
    </citation>
    <scope>NUCLEOTIDE SEQUENCE [LARGE SCALE GENOMIC DNA]</scope>
</reference>
<proteinExistence type="predicted"/>
<accession>A0A426XWT4</accession>
<dbReference type="AlphaFoldDB" id="A0A426XWT4"/>
<gene>
    <name evidence="1" type="ORF">B296_00056051</name>
</gene>
<protein>
    <submittedName>
        <fullName evidence="1">Uncharacterized protein</fullName>
    </submittedName>
</protein>
<sequence>MKRGCRLWHGGAPPRRVPIRFNYRQRFHRDGQPLEVDPGPHPAWSGVRRRRAVLGGDRAGPTVRVVRLWAGRGVLLPHVGRWSAGLLVHVPSAGTLCCLRTEYGIRLGVILYWGFSSSVGRSIIHERGDRHLRRRGGDDQCRRRLPPPGFEIIMNWSN</sequence>
<comment type="caution">
    <text evidence="1">The sequence shown here is derived from an EMBL/GenBank/DDBJ whole genome shotgun (WGS) entry which is preliminary data.</text>
</comment>
<evidence type="ECO:0000313" key="2">
    <source>
        <dbReference type="Proteomes" id="UP000287651"/>
    </source>
</evidence>
<organism evidence="1 2">
    <name type="scientific">Ensete ventricosum</name>
    <name type="common">Abyssinian banana</name>
    <name type="synonym">Musa ensete</name>
    <dbReference type="NCBI Taxonomy" id="4639"/>
    <lineage>
        <taxon>Eukaryota</taxon>
        <taxon>Viridiplantae</taxon>
        <taxon>Streptophyta</taxon>
        <taxon>Embryophyta</taxon>
        <taxon>Tracheophyta</taxon>
        <taxon>Spermatophyta</taxon>
        <taxon>Magnoliopsida</taxon>
        <taxon>Liliopsida</taxon>
        <taxon>Zingiberales</taxon>
        <taxon>Musaceae</taxon>
        <taxon>Ensete</taxon>
    </lineage>
</organism>
<dbReference type="EMBL" id="AMZH03016760">
    <property type="protein sequence ID" value="RRT44007.1"/>
    <property type="molecule type" value="Genomic_DNA"/>
</dbReference>
<dbReference type="Proteomes" id="UP000287651">
    <property type="component" value="Unassembled WGS sequence"/>
</dbReference>